<dbReference type="InterPro" id="IPR000504">
    <property type="entry name" value="RRM_dom"/>
</dbReference>
<evidence type="ECO:0000256" key="2">
    <source>
        <dbReference type="ARBA" id="ARBA00022884"/>
    </source>
</evidence>
<protein>
    <recommendedName>
        <fullName evidence="5">RRM domain-containing protein</fullName>
    </recommendedName>
</protein>
<keyword evidence="2 3" id="KW-0694">RNA-binding</keyword>
<evidence type="ECO:0000259" key="5">
    <source>
        <dbReference type="PROSITE" id="PS50102"/>
    </source>
</evidence>
<evidence type="ECO:0000256" key="4">
    <source>
        <dbReference type="SAM" id="MobiDB-lite"/>
    </source>
</evidence>
<accession>T1KCV5</accession>
<dbReference type="PANTHER" id="PTHR13976">
    <property type="entry name" value="HETEROGENEOUS NUCLEAR RIBONUCLEOPROTEIN-RELATED"/>
    <property type="match status" value="1"/>
</dbReference>
<dbReference type="SUPFAM" id="SSF54928">
    <property type="entry name" value="RNA-binding domain, RBD"/>
    <property type="match status" value="3"/>
</dbReference>
<feature type="domain" description="RRM" evidence="5">
    <location>
        <begin position="402"/>
        <end position="479"/>
    </location>
</feature>
<feature type="domain" description="RRM" evidence="5">
    <location>
        <begin position="3"/>
        <end position="76"/>
    </location>
</feature>
<dbReference type="Pfam" id="PF00076">
    <property type="entry name" value="RRM_1"/>
    <property type="match status" value="2"/>
</dbReference>
<dbReference type="GO" id="GO:0003723">
    <property type="term" value="F:RNA binding"/>
    <property type="evidence" value="ECO:0007669"/>
    <property type="project" value="UniProtKB-UniRule"/>
</dbReference>
<dbReference type="CDD" id="cd12254">
    <property type="entry name" value="RRM_hnRNPH_ESRPs_RBM12_like"/>
    <property type="match status" value="2"/>
</dbReference>
<dbReference type="SMART" id="SM00360">
    <property type="entry name" value="RRM"/>
    <property type="match status" value="3"/>
</dbReference>
<evidence type="ECO:0000256" key="1">
    <source>
        <dbReference type="ARBA" id="ARBA00022737"/>
    </source>
</evidence>
<keyword evidence="7" id="KW-1185">Reference proteome</keyword>
<sequence>MSIIIRLQNLPWEANSLDIRRYFQGLSIPDGGVHIVGGDKGDAFIAFSSDEDARQAMERDGGLIKDSRVKLYLSSRNEMQKVIEQARNQTLGIKGNDPGQTAGGPVHPHVTPHHHGLQTNQPPPSVINDPRNHHQAEQLGPPGLVNYPIPGVNSSPGNYSSGGPGQPNIGPGHPHAPQHHHGLPPNQPPPAPLHPSNHHGSEPVGHPGMGNYPMAGVGNLPGSYQEADFRRRSSERDITRGIGDRSIGYRIGNRSRSRSPHYNSPPPIGGNGSTGRPPASYQPPHDVLPPPRDYVVYMKGIPYNSCTERDVADFFTGLNFVDMVFEIDGRTGKPAGNAFVEFATNEDFNAALDMNMKHMGRRYIEVFPTTKEDMNDARMAHGGLNDRGIPPPPRGGSGGLTYCVSVTNLPPTVTNRDLTNYFSEIGAQPFAIHIMLKANGFNAGEAFVEFSTSEQQMKAIRKDGSFMGAQRISVRSVPHDLMRRVVGIPPPGGPAGPAGPGGPSGPGGPGGPGNHGPPPPGPPSMNNGGMDMRHGGPMFPPHGEMSGDPRKMRRGGREDFRGRREKEGRRGGDGAHAGGPIGGGNYTSFNDPRLRY</sequence>
<dbReference type="PROSITE" id="PS50102">
    <property type="entry name" value="RRM"/>
    <property type="match status" value="3"/>
</dbReference>
<dbReference type="Gene3D" id="3.30.70.330">
    <property type="match status" value="3"/>
</dbReference>
<feature type="compositionally biased region" description="Low complexity" evidence="4">
    <location>
        <begin position="166"/>
        <end position="175"/>
    </location>
</feature>
<dbReference type="Proteomes" id="UP000015104">
    <property type="component" value="Unassembled WGS sequence"/>
</dbReference>
<reference evidence="7" key="1">
    <citation type="submission" date="2011-08" db="EMBL/GenBank/DDBJ databases">
        <authorList>
            <person name="Rombauts S."/>
        </authorList>
    </citation>
    <scope>NUCLEOTIDE SEQUENCE</scope>
    <source>
        <strain evidence="7">London</strain>
    </source>
</reference>
<dbReference type="AlphaFoldDB" id="T1KCV5"/>
<dbReference type="EnsemblMetazoa" id="tetur09g00630.1">
    <property type="protein sequence ID" value="tetur09g00630.1"/>
    <property type="gene ID" value="tetur09g00630"/>
</dbReference>
<dbReference type="EMBL" id="CAEY01001996">
    <property type="status" value="NOT_ANNOTATED_CDS"/>
    <property type="molecule type" value="Genomic_DNA"/>
</dbReference>
<dbReference type="HOGENOM" id="CLU_004368_1_1_1"/>
<name>T1KCV5_TETUR</name>
<feature type="region of interest" description="Disordered" evidence="4">
    <location>
        <begin position="484"/>
        <end position="596"/>
    </location>
</feature>
<feature type="domain" description="RRM" evidence="5">
    <location>
        <begin position="294"/>
        <end position="371"/>
    </location>
</feature>
<proteinExistence type="predicted"/>
<dbReference type="InterPro" id="IPR050666">
    <property type="entry name" value="ESRP"/>
</dbReference>
<evidence type="ECO:0000313" key="6">
    <source>
        <dbReference type="EnsemblMetazoa" id="tetur09g00630.1"/>
    </source>
</evidence>
<dbReference type="eggNOG" id="KOG4307">
    <property type="taxonomic scope" value="Eukaryota"/>
</dbReference>
<organism evidence="6 7">
    <name type="scientific">Tetranychus urticae</name>
    <name type="common">Two-spotted spider mite</name>
    <dbReference type="NCBI Taxonomy" id="32264"/>
    <lineage>
        <taxon>Eukaryota</taxon>
        <taxon>Metazoa</taxon>
        <taxon>Ecdysozoa</taxon>
        <taxon>Arthropoda</taxon>
        <taxon>Chelicerata</taxon>
        <taxon>Arachnida</taxon>
        <taxon>Acari</taxon>
        <taxon>Acariformes</taxon>
        <taxon>Trombidiformes</taxon>
        <taxon>Prostigmata</taxon>
        <taxon>Eleutherengona</taxon>
        <taxon>Raphignathae</taxon>
        <taxon>Tetranychoidea</taxon>
        <taxon>Tetranychidae</taxon>
        <taxon>Tetranychus</taxon>
    </lineage>
</organism>
<feature type="compositionally biased region" description="Basic and acidic residues" evidence="4">
    <location>
        <begin position="227"/>
        <end position="243"/>
    </location>
</feature>
<feature type="compositionally biased region" description="Gly residues" evidence="4">
    <location>
        <begin position="495"/>
        <end position="514"/>
    </location>
</feature>
<feature type="region of interest" description="Disordered" evidence="4">
    <location>
        <begin position="93"/>
        <end position="289"/>
    </location>
</feature>
<feature type="compositionally biased region" description="Low complexity" evidence="4">
    <location>
        <begin position="150"/>
        <end position="159"/>
    </location>
</feature>
<keyword evidence="1" id="KW-0677">Repeat</keyword>
<dbReference type="InterPro" id="IPR035979">
    <property type="entry name" value="RBD_domain_sf"/>
</dbReference>
<feature type="compositionally biased region" description="Gly residues" evidence="4">
    <location>
        <begin position="574"/>
        <end position="585"/>
    </location>
</feature>
<dbReference type="InterPro" id="IPR012677">
    <property type="entry name" value="Nucleotide-bd_a/b_plait_sf"/>
</dbReference>
<feature type="compositionally biased region" description="Basic and acidic residues" evidence="4">
    <location>
        <begin position="545"/>
        <end position="573"/>
    </location>
</feature>
<evidence type="ECO:0000313" key="7">
    <source>
        <dbReference type="Proteomes" id="UP000015104"/>
    </source>
</evidence>
<dbReference type="STRING" id="32264.T1KCV5"/>
<evidence type="ECO:0000256" key="3">
    <source>
        <dbReference type="PROSITE-ProRule" id="PRU00176"/>
    </source>
</evidence>
<dbReference type="CDD" id="cd12510">
    <property type="entry name" value="RRM1_RBM12_like"/>
    <property type="match status" value="1"/>
</dbReference>
<reference evidence="6" key="2">
    <citation type="submission" date="2015-06" db="UniProtKB">
        <authorList>
            <consortium name="EnsemblMetazoa"/>
        </authorList>
    </citation>
    <scope>IDENTIFICATION</scope>
</reference>